<evidence type="ECO:0000256" key="7">
    <source>
        <dbReference type="ARBA" id="ARBA00033993"/>
    </source>
</evidence>
<comment type="subcellular location">
    <subcellularLocation>
        <location evidence="1">Cell membrane</location>
        <topology evidence="1">Multi-pass membrane protein</topology>
    </subcellularLocation>
</comment>
<accession>A0A7R8D112</accession>
<dbReference type="Proteomes" id="UP000675881">
    <property type="component" value="Chromosome 6"/>
</dbReference>
<dbReference type="InterPro" id="IPR029020">
    <property type="entry name" value="Ammonium/urea_transptr"/>
</dbReference>
<evidence type="ECO:0000313" key="8">
    <source>
        <dbReference type="EMBL" id="CAF2965938.1"/>
    </source>
</evidence>
<dbReference type="GO" id="GO:0015204">
    <property type="term" value="F:urea transmembrane transporter activity"/>
    <property type="evidence" value="ECO:0007669"/>
    <property type="project" value="InterPro"/>
</dbReference>
<dbReference type="AlphaFoldDB" id="A0A7R8D112"/>
<keyword evidence="5" id="KW-1133">Transmembrane helix</keyword>
<evidence type="ECO:0000256" key="6">
    <source>
        <dbReference type="ARBA" id="ARBA00023136"/>
    </source>
</evidence>
<dbReference type="Gene3D" id="1.10.3430.10">
    <property type="entry name" value="Ammonium transporter AmtB like domains"/>
    <property type="match status" value="1"/>
</dbReference>
<dbReference type="PANTHER" id="PTHR10464:SF4">
    <property type="entry name" value="UREA TRANSPORTER"/>
    <property type="match status" value="1"/>
</dbReference>
<sequence length="365" mass="40112">MESEGNEKQMFKSTMKKIFRKFFGEFQIGSEFLNKCSNTSGWIFAKNYRRHFSRHWSGIFFDQPFCNVTNGLNQFNAVLIGTVLSSLYPTLYSGSQTDIELWILIIFGSILSIPIQNGIGNLLHSLTTKSSTFTSDGSFTERKLGIVSFTFPFNVVGQISFVLLALRAKSLSINEPMNDVYTNETNPHSSVDWLKVAEGSLLSIGQVYAINTLIGSLVMIIGFFICSPILAASMSLGGALGTCTALILLRNDQKSLEAIYTGIYGYNSVLTAGALGGFFVVLTWHSFIRCICGIILTVTLHIAIGAAYAGNSLVQIPVCTLPFVVACWMFHLNTSQTSTALSRVASPSVPEIHLEQYLRACKSFK</sequence>
<dbReference type="EMBL" id="HG994585">
    <property type="protein sequence ID" value="CAF2965938.1"/>
    <property type="molecule type" value="Genomic_DNA"/>
</dbReference>
<proteinExistence type="inferred from homology"/>
<comment type="similarity">
    <text evidence="2">Belongs to the urea transporter family.</text>
</comment>
<dbReference type="Pfam" id="PF03253">
    <property type="entry name" value="UT"/>
    <property type="match status" value="1"/>
</dbReference>
<protein>
    <submittedName>
        <fullName evidence="8">SLC14A</fullName>
    </submittedName>
</protein>
<dbReference type="InterPro" id="IPR004937">
    <property type="entry name" value="Urea_transporter"/>
</dbReference>
<dbReference type="PANTHER" id="PTHR10464">
    <property type="entry name" value="UREA TRANSPORTER"/>
    <property type="match status" value="1"/>
</dbReference>
<evidence type="ECO:0000313" key="9">
    <source>
        <dbReference type="Proteomes" id="UP000675881"/>
    </source>
</evidence>
<gene>
    <name evidence="8" type="ORF">LSAA_12190</name>
</gene>
<comment type="catalytic activity">
    <reaction evidence="7">
        <text>urea(in) = urea(out)</text>
        <dbReference type="Rhea" id="RHEA:32799"/>
        <dbReference type="ChEBI" id="CHEBI:16199"/>
    </reaction>
</comment>
<evidence type="ECO:0000256" key="5">
    <source>
        <dbReference type="ARBA" id="ARBA00022989"/>
    </source>
</evidence>
<evidence type="ECO:0000256" key="4">
    <source>
        <dbReference type="ARBA" id="ARBA00022692"/>
    </source>
</evidence>
<dbReference type="OrthoDB" id="426293at2759"/>
<keyword evidence="4" id="KW-0812">Transmembrane</keyword>
<keyword evidence="9" id="KW-1185">Reference proteome</keyword>
<keyword evidence="3" id="KW-1003">Cell membrane</keyword>
<evidence type="ECO:0000256" key="3">
    <source>
        <dbReference type="ARBA" id="ARBA00022475"/>
    </source>
</evidence>
<dbReference type="GO" id="GO:0005886">
    <property type="term" value="C:plasma membrane"/>
    <property type="evidence" value="ECO:0007669"/>
    <property type="project" value="UniProtKB-SubCell"/>
</dbReference>
<reference evidence="8" key="1">
    <citation type="submission" date="2021-02" db="EMBL/GenBank/DDBJ databases">
        <authorList>
            <person name="Bekaert M."/>
        </authorList>
    </citation>
    <scope>NUCLEOTIDE SEQUENCE</scope>
    <source>
        <strain evidence="8">IoA-00</strain>
    </source>
</reference>
<evidence type="ECO:0000256" key="1">
    <source>
        <dbReference type="ARBA" id="ARBA00004651"/>
    </source>
</evidence>
<keyword evidence="6" id="KW-0472">Membrane</keyword>
<name>A0A7R8D112_LEPSM</name>
<organism evidence="8 9">
    <name type="scientific">Lepeophtheirus salmonis</name>
    <name type="common">Salmon louse</name>
    <name type="synonym">Caligus salmonis</name>
    <dbReference type="NCBI Taxonomy" id="72036"/>
    <lineage>
        <taxon>Eukaryota</taxon>
        <taxon>Metazoa</taxon>
        <taxon>Ecdysozoa</taxon>
        <taxon>Arthropoda</taxon>
        <taxon>Crustacea</taxon>
        <taxon>Multicrustacea</taxon>
        <taxon>Hexanauplia</taxon>
        <taxon>Copepoda</taxon>
        <taxon>Siphonostomatoida</taxon>
        <taxon>Caligidae</taxon>
        <taxon>Lepeophtheirus</taxon>
    </lineage>
</organism>
<evidence type="ECO:0000256" key="2">
    <source>
        <dbReference type="ARBA" id="ARBA00005914"/>
    </source>
</evidence>